<dbReference type="EMBL" id="JANJYI010000008">
    <property type="protein sequence ID" value="KAK2640694.1"/>
    <property type="molecule type" value="Genomic_DNA"/>
</dbReference>
<feature type="region of interest" description="Disordered" evidence="1">
    <location>
        <begin position="168"/>
        <end position="189"/>
    </location>
</feature>
<protein>
    <recommendedName>
        <fullName evidence="2">DUF3444 domain-containing protein</fullName>
    </recommendedName>
</protein>
<reference evidence="3" key="1">
    <citation type="journal article" date="2023" name="Plant J.">
        <title>Genome sequences and population genomics provide insights into the demographic history, inbreeding, and mutation load of two 'living fossil' tree species of Dipteronia.</title>
        <authorList>
            <person name="Feng Y."/>
            <person name="Comes H.P."/>
            <person name="Chen J."/>
            <person name="Zhu S."/>
            <person name="Lu R."/>
            <person name="Zhang X."/>
            <person name="Li P."/>
            <person name="Qiu J."/>
            <person name="Olsen K.M."/>
            <person name="Qiu Y."/>
        </authorList>
    </citation>
    <scope>NUCLEOTIDE SEQUENCE</scope>
    <source>
        <strain evidence="3">KIB01</strain>
    </source>
</reference>
<dbReference type="Proteomes" id="UP001280121">
    <property type="component" value="Unassembled WGS sequence"/>
</dbReference>
<dbReference type="Pfam" id="PF11926">
    <property type="entry name" value="DUF3444"/>
    <property type="match status" value="1"/>
</dbReference>
<comment type="caution">
    <text evidence="3">The sequence shown here is derived from an EMBL/GenBank/DDBJ whole genome shotgun (WGS) entry which is preliminary data.</text>
</comment>
<name>A0AAD9WR82_9ROSI</name>
<gene>
    <name evidence="3" type="ORF">Ddye_028489</name>
</gene>
<proteinExistence type="predicted"/>
<feature type="domain" description="DUF3444" evidence="2">
    <location>
        <begin position="34"/>
        <end position="167"/>
    </location>
</feature>
<sequence length="189" mass="21275">MIFVMSCQESMLGSRRYSHLVSRPDPGDKSGKDWCDVACGNFTEGSTEGHEDPLMFSHQVSLITSGRNSILIYPESGETWALFRDWDIKWSDNPEEHQPPYQYEFVEVLTDFKANVGVGVAYLGKVKGFVGVFQRIARNGVLSFNIAPGELYRFSHRIPCFRMAGRERDGVPKGSFELDPASLPTNDRS</sequence>
<organism evidence="3 4">
    <name type="scientific">Dipteronia dyeriana</name>
    <dbReference type="NCBI Taxonomy" id="168575"/>
    <lineage>
        <taxon>Eukaryota</taxon>
        <taxon>Viridiplantae</taxon>
        <taxon>Streptophyta</taxon>
        <taxon>Embryophyta</taxon>
        <taxon>Tracheophyta</taxon>
        <taxon>Spermatophyta</taxon>
        <taxon>Magnoliopsida</taxon>
        <taxon>eudicotyledons</taxon>
        <taxon>Gunneridae</taxon>
        <taxon>Pentapetalae</taxon>
        <taxon>rosids</taxon>
        <taxon>malvids</taxon>
        <taxon>Sapindales</taxon>
        <taxon>Sapindaceae</taxon>
        <taxon>Hippocastanoideae</taxon>
        <taxon>Acereae</taxon>
        <taxon>Dipteronia</taxon>
    </lineage>
</organism>
<dbReference type="InterPro" id="IPR024593">
    <property type="entry name" value="DUF3444"/>
</dbReference>
<dbReference type="PANTHER" id="PTHR45089:SF42">
    <property type="entry name" value="J DOMAIN-CONTAINING PROTEIN"/>
    <property type="match status" value="1"/>
</dbReference>
<evidence type="ECO:0000313" key="4">
    <source>
        <dbReference type="Proteomes" id="UP001280121"/>
    </source>
</evidence>
<keyword evidence="4" id="KW-1185">Reference proteome</keyword>
<evidence type="ECO:0000313" key="3">
    <source>
        <dbReference type="EMBL" id="KAK2640694.1"/>
    </source>
</evidence>
<evidence type="ECO:0000259" key="2">
    <source>
        <dbReference type="Pfam" id="PF11926"/>
    </source>
</evidence>
<dbReference type="PANTHER" id="PTHR45089">
    <property type="entry name" value="DNAJ HEAT SHOCK AMINO-TERMINAL DOMAIN PROTEIN-RELATED"/>
    <property type="match status" value="1"/>
</dbReference>
<evidence type="ECO:0000256" key="1">
    <source>
        <dbReference type="SAM" id="MobiDB-lite"/>
    </source>
</evidence>
<dbReference type="AlphaFoldDB" id="A0AAD9WR82"/>
<accession>A0AAD9WR82</accession>